<dbReference type="Gene3D" id="3.30.160.60">
    <property type="entry name" value="Classic Zinc Finger"/>
    <property type="match status" value="1"/>
</dbReference>
<dbReference type="GO" id="GO:0008270">
    <property type="term" value="F:zinc ion binding"/>
    <property type="evidence" value="ECO:0007669"/>
    <property type="project" value="UniProtKB-KW"/>
</dbReference>
<dbReference type="KEGG" id="mtm:MYCTH_2307326"/>
<dbReference type="AlphaFoldDB" id="G2QFK8"/>
<evidence type="ECO:0000313" key="4">
    <source>
        <dbReference type="EMBL" id="AEO59225.1"/>
    </source>
</evidence>
<dbReference type="PROSITE" id="PS50157">
    <property type="entry name" value="ZINC_FINGER_C2H2_2"/>
    <property type="match status" value="1"/>
</dbReference>
<dbReference type="HOGENOM" id="CLU_727622_0_0_1"/>
<feature type="region of interest" description="Disordered" evidence="2">
    <location>
        <begin position="95"/>
        <end position="122"/>
    </location>
</feature>
<keyword evidence="1" id="KW-0479">Metal-binding</keyword>
<feature type="region of interest" description="Disordered" evidence="2">
    <location>
        <begin position="248"/>
        <end position="270"/>
    </location>
</feature>
<dbReference type="Proteomes" id="UP000007322">
    <property type="component" value="Chromosome 4"/>
</dbReference>
<proteinExistence type="predicted"/>
<keyword evidence="1" id="KW-0863">Zinc-finger</keyword>
<keyword evidence="1" id="KW-0862">Zinc</keyword>
<evidence type="ECO:0000259" key="3">
    <source>
        <dbReference type="PROSITE" id="PS50157"/>
    </source>
</evidence>
<dbReference type="EMBL" id="CP003005">
    <property type="protein sequence ID" value="AEO59225.1"/>
    <property type="molecule type" value="Genomic_DNA"/>
</dbReference>
<keyword evidence="5" id="KW-1185">Reference proteome</keyword>
<dbReference type="RefSeq" id="XP_003664470.1">
    <property type="nucleotide sequence ID" value="XM_003664422.1"/>
</dbReference>
<evidence type="ECO:0000256" key="2">
    <source>
        <dbReference type="SAM" id="MobiDB-lite"/>
    </source>
</evidence>
<dbReference type="InterPro" id="IPR013087">
    <property type="entry name" value="Znf_C2H2_type"/>
</dbReference>
<organism evidence="4 5">
    <name type="scientific">Thermothelomyces thermophilus (strain ATCC 42464 / BCRC 31852 / DSM 1799)</name>
    <name type="common">Sporotrichum thermophile</name>
    <dbReference type="NCBI Taxonomy" id="573729"/>
    <lineage>
        <taxon>Eukaryota</taxon>
        <taxon>Fungi</taxon>
        <taxon>Dikarya</taxon>
        <taxon>Ascomycota</taxon>
        <taxon>Pezizomycotina</taxon>
        <taxon>Sordariomycetes</taxon>
        <taxon>Sordariomycetidae</taxon>
        <taxon>Sordariales</taxon>
        <taxon>Chaetomiaceae</taxon>
        <taxon>Thermothelomyces</taxon>
    </lineage>
</organism>
<feature type="compositionally biased region" description="Basic residues" evidence="2">
    <location>
        <begin position="420"/>
        <end position="438"/>
    </location>
</feature>
<evidence type="ECO:0000313" key="5">
    <source>
        <dbReference type="Proteomes" id="UP000007322"/>
    </source>
</evidence>
<reference evidence="4 5" key="1">
    <citation type="journal article" date="2011" name="Nat. Biotechnol.">
        <title>Comparative genomic analysis of the thermophilic biomass-degrading fungi Myceliophthora thermophila and Thielavia terrestris.</title>
        <authorList>
            <person name="Berka R.M."/>
            <person name="Grigoriev I.V."/>
            <person name="Otillar R."/>
            <person name="Salamov A."/>
            <person name="Grimwood J."/>
            <person name="Reid I."/>
            <person name="Ishmael N."/>
            <person name="John T."/>
            <person name="Darmond C."/>
            <person name="Moisan M.-C."/>
            <person name="Henrissat B."/>
            <person name="Coutinho P.M."/>
            <person name="Lombard V."/>
            <person name="Natvig D.O."/>
            <person name="Lindquist E."/>
            <person name="Schmutz J."/>
            <person name="Lucas S."/>
            <person name="Harris P."/>
            <person name="Powlowski J."/>
            <person name="Bellemare A."/>
            <person name="Taylor D."/>
            <person name="Butler G."/>
            <person name="de Vries R.P."/>
            <person name="Allijn I.E."/>
            <person name="van den Brink J."/>
            <person name="Ushinsky S."/>
            <person name="Storms R."/>
            <person name="Powell A.J."/>
            <person name="Paulsen I.T."/>
            <person name="Elbourne L.D.H."/>
            <person name="Baker S.E."/>
            <person name="Magnuson J."/>
            <person name="LaBoissiere S."/>
            <person name="Clutterbuck A.J."/>
            <person name="Martinez D."/>
            <person name="Wogulis M."/>
            <person name="de Leon A.L."/>
            <person name="Rey M.W."/>
            <person name="Tsang A."/>
        </authorList>
    </citation>
    <scope>NUCLEOTIDE SEQUENCE [LARGE SCALE GENOMIC DNA]</scope>
    <source>
        <strain evidence="5">ATCC 42464 / BCRC 31852 / DSM 1799</strain>
    </source>
</reference>
<protein>
    <recommendedName>
        <fullName evidence="3">C2H2-type domain-containing protein</fullName>
    </recommendedName>
</protein>
<dbReference type="OMA" id="MANHATM"/>
<sequence length="438" mass="48488">MASYPNPWYPSAMNGFQTQDGGWYGAAGMKRSDSQSTSCTVDTSCTASTVASGYSSATDISSAEYACSEDTIYGDMPSLCPDLCSFREPPDANHIPSATGSQYLDNGGSWPQPLPLSSPLPALGTRAGNEDAAWQATLAANSLITNRQPPGNGRSSLISSVAVDEAVKMHQDRGVEEPVRPAIQDVLYRHLRPRFSDIDHYYADIIQLLEEAAYQLQVRLQGPQVMEICSIAIAAVLAMLSEDAGADNNGANPGWPDSHGSPSATARASPEKERFKCHYPGCNNGASRQADLERHYKIMHLADDEKVRYFCDYKKCPRHKAPFFRQDHFRDHLREYHKEDLLRRGNKGDDEWWSSRSPHALYNGWWRCSRCLIRVRLDKDGFTCPDCSGSCEKERQQHRTMAAGAELRADSSNGSSPSLLRRHPAPAPLGRRRIRSSS</sequence>
<evidence type="ECO:0000256" key="1">
    <source>
        <dbReference type="PROSITE-ProRule" id="PRU00042"/>
    </source>
</evidence>
<dbReference type="VEuPathDB" id="FungiDB:MYCTH_2307326"/>
<gene>
    <name evidence="4" type="ORF">MYCTH_2307326</name>
</gene>
<dbReference type="eggNOG" id="ENOG502SXT7">
    <property type="taxonomic scope" value="Eukaryota"/>
</dbReference>
<name>G2QFK8_THET4</name>
<dbReference type="InParanoid" id="G2QFK8"/>
<dbReference type="OrthoDB" id="2687452at2759"/>
<feature type="region of interest" description="Disordered" evidence="2">
    <location>
        <begin position="399"/>
        <end position="438"/>
    </location>
</feature>
<accession>G2QFK8</accession>
<dbReference type="SMART" id="SM00355">
    <property type="entry name" value="ZnF_C2H2"/>
    <property type="match status" value="2"/>
</dbReference>
<feature type="domain" description="C2H2-type" evidence="3">
    <location>
        <begin position="275"/>
        <end position="305"/>
    </location>
</feature>
<dbReference type="GeneID" id="11514413"/>